<dbReference type="Pfam" id="PF05258">
    <property type="entry name" value="DciA"/>
    <property type="match status" value="1"/>
</dbReference>
<comment type="caution">
    <text evidence="2">The sequence shown here is derived from an EMBL/GenBank/DDBJ whole genome shotgun (WGS) entry which is preliminary data.</text>
</comment>
<keyword evidence="3" id="KW-1185">Reference proteome</keyword>
<dbReference type="PANTHER" id="PTHR36456">
    <property type="entry name" value="UPF0232 PROTEIN SCO3875"/>
    <property type="match status" value="1"/>
</dbReference>
<evidence type="ECO:0000256" key="1">
    <source>
        <dbReference type="SAM" id="MobiDB-lite"/>
    </source>
</evidence>
<accession>A0ABV8TU89</accession>
<dbReference type="PANTHER" id="PTHR36456:SF1">
    <property type="entry name" value="UPF0232 PROTEIN SCO3875"/>
    <property type="match status" value="1"/>
</dbReference>
<feature type="region of interest" description="Disordered" evidence="1">
    <location>
        <begin position="1"/>
        <end position="31"/>
    </location>
</feature>
<evidence type="ECO:0000313" key="2">
    <source>
        <dbReference type="EMBL" id="MFC4334162.1"/>
    </source>
</evidence>
<dbReference type="Proteomes" id="UP001595823">
    <property type="component" value="Unassembled WGS sequence"/>
</dbReference>
<dbReference type="EMBL" id="JBHSDK010000002">
    <property type="protein sequence ID" value="MFC4334162.1"/>
    <property type="molecule type" value="Genomic_DNA"/>
</dbReference>
<dbReference type="InterPro" id="IPR007922">
    <property type="entry name" value="DciA-like"/>
</dbReference>
<name>A0ABV8TU89_9ACTN</name>
<protein>
    <submittedName>
        <fullName evidence="2">DciA family protein</fullName>
    </submittedName>
</protein>
<gene>
    <name evidence="2" type="ORF">ACFPET_03010</name>
</gene>
<feature type="compositionally biased region" description="Basic residues" evidence="1">
    <location>
        <begin position="1"/>
        <end position="13"/>
    </location>
</feature>
<proteinExistence type="predicted"/>
<evidence type="ECO:0000313" key="3">
    <source>
        <dbReference type="Proteomes" id="UP001595823"/>
    </source>
</evidence>
<sequence length="136" mass="15911">MPDRPYRRRRPRRRVDQQWSGPGPDERDPQTLASVLDRLSRQRGWRKQVADHTVFGRWESIVGPDIANHCRPEKLEDGRLTVVAESSAWATQLRLMSRQLYISIVRAVGSKVVRELNIQGPVQHRPNYGPRRVRNR</sequence>
<dbReference type="RefSeq" id="WP_380617893.1">
    <property type="nucleotide sequence ID" value="NZ_JBHSDK010000002.1"/>
</dbReference>
<reference evidence="3" key="1">
    <citation type="journal article" date="2019" name="Int. J. Syst. Evol. Microbiol.">
        <title>The Global Catalogue of Microorganisms (GCM) 10K type strain sequencing project: providing services to taxonomists for standard genome sequencing and annotation.</title>
        <authorList>
            <consortium name="The Broad Institute Genomics Platform"/>
            <consortium name="The Broad Institute Genome Sequencing Center for Infectious Disease"/>
            <person name="Wu L."/>
            <person name="Ma J."/>
        </authorList>
    </citation>
    <scope>NUCLEOTIDE SEQUENCE [LARGE SCALE GENOMIC DNA]</scope>
    <source>
        <strain evidence="3">IBRC-M 10908</strain>
    </source>
</reference>
<organism evidence="2 3">
    <name type="scientific">Salininema proteolyticum</name>
    <dbReference type="NCBI Taxonomy" id="1607685"/>
    <lineage>
        <taxon>Bacteria</taxon>
        <taxon>Bacillati</taxon>
        <taxon>Actinomycetota</taxon>
        <taxon>Actinomycetes</taxon>
        <taxon>Glycomycetales</taxon>
        <taxon>Glycomycetaceae</taxon>
        <taxon>Salininema</taxon>
    </lineage>
</organism>